<reference evidence="8" key="1">
    <citation type="journal article" date="2023" name="Mol. Plant Microbe Interact.">
        <title>Elucidating the Obligate Nature and Biological Capacity of an Invasive Fungal Corn Pathogen.</title>
        <authorList>
            <person name="MacCready J.S."/>
            <person name="Roggenkamp E.M."/>
            <person name="Gdanetz K."/>
            <person name="Chilvers M.I."/>
        </authorList>
    </citation>
    <scope>NUCLEOTIDE SEQUENCE</scope>
    <source>
        <strain evidence="8">PM02</strain>
    </source>
</reference>
<sequence>MGSSLVLPVRAVQLVLSFIVLILSGYVANWYNADTLTSSPSQLNFLVFASLWSLVSVGYIEGASRFVPRASHPHVALAMELTNVIFWFAGFIALGVFLSHLLFCRGTVCGAAQADTVFSAFLFVAWVVSVVLMGKNVLKAGFPKPSTAGTASSQEVGTQMKESAV</sequence>
<protein>
    <recommendedName>
        <fullName evidence="7">MARVEL domain-containing protein</fullName>
    </recommendedName>
</protein>
<dbReference type="PANTHER" id="PTHR37451">
    <property type="entry name" value="MARVEL DOMAIN"/>
    <property type="match status" value="1"/>
</dbReference>
<keyword evidence="4 6" id="KW-0472">Membrane</keyword>
<evidence type="ECO:0000259" key="7">
    <source>
        <dbReference type="Pfam" id="PF01284"/>
    </source>
</evidence>
<evidence type="ECO:0000256" key="3">
    <source>
        <dbReference type="ARBA" id="ARBA00022989"/>
    </source>
</evidence>
<feature type="transmembrane region" description="Helical" evidence="6">
    <location>
        <begin position="116"/>
        <end position="134"/>
    </location>
</feature>
<accession>A0AAD9I375</accession>
<keyword evidence="9" id="KW-1185">Reference proteome</keyword>
<feature type="region of interest" description="Disordered" evidence="5">
    <location>
        <begin position="146"/>
        <end position="165"/>
    </location>
</feature>
<evidence type="ECO:0000256" key="4">
    <source>
        <dbReference type="ARBA" id="ARBA00023136"/>
    </source>
</evidence>
<name>A0AAD9I375_9PEZI</name>
<comment type="caution">
    <text evidence="8">The sequence shown here is derived from an EMBL/GenBank/DDBJ whole genome shotgun (WGS) entry which is preliminary data.</text>
</comment>
<feature type="transmembrane region" description="Helical" evidence="6">
    <location>
        <begin position="43"/>
        <end position="64"/>
    </location>
</feature>
<feature type="transmembrane region" description="Helical" evidence="6">
    <location>
        <begin position="12"/>
        <end position="31"/>
    </location>
</feature>
<evidence type="ECO:0000256" key="1">
    <source>
        <dbReference type="ARBA" id="ARBA00004141"/>
    </source>
</evidence>
<evidence type="ECO:0000256" key="5">
    <source>
        <dbReference type="SAM" id="MobiDB-lite"/>
    </source>
</evidence>
<feature type="domain" description="MARVEL" evidence="7">
    <location>
        <begin position="7"/>
        <end position="132"/>
    </location>
</feature>
<organism evidence="8 9">
    <name type="scientific">Phyllachora maydis</name>
    <dbReference type="NCBI Taxonomy" id="1825666"/>
    <lineage>
        <taxon>Eukaryota</taxon>
        <taxon>Fungi</taxon>
        <taxon>Dikarya</taxon>
        <taxon>Ascomycota</taxon>
        <taxon>Pezizomycotina</taxon>
        <taxon>Sordariomycetes</taxon>
        <taxon>Sordariomycetidae</taxon>
        <taxon>Phyllachorales</taxon>
        <taxon>Phyllachoraceae</taxon>
        <taxon>Phyllachora</taxon>
    </lineage>
</organism>
<keyword evidence="2 6" id="KW-0812">Transmembrane</keyword>
<dbReference type="InterPro" id="IPR008253">
    <property type="entry name" value="Marvel"/>
</dbReference>
<dbReference type="EMBL" id="JAQQPM010000003">
    <property type="protein sequence ID" value="KAK2069695.1"/>
    <property type="molecule type" value="Genomic_DNA"/>
</dbReference>
<proteinExistence type="predicted"/>
<evidence type="ECO:0000313" key="9">
    <source>
        <dbReference type="Proteomes" id="UP001217918"/>
    </source>
</evidence>
<dbReference type="Proteomes" id="UP001217918">
    <property type="component" value="Unassembled WGS sequence"/>
</dbReference>
<feature type="compositionally biased region" description="Polar residues" evidence="5">
    <location>
        <begin position="147"/>
        <end position="165"/>
    </location>
</feature>
<evidence type="ECO:0000256" key="6">
    <source>
        <dbReference type="SAM" id="Phobius"/>
    </source>
</evidence>
<keyword evidence="3 6" id="KW-1133">Transmembrane helix</keyword>
<evidence type="ECO:0000256" key="2">
    <source>
        <dbReference type="ARBA" id="ARBA00022692"/>
    </source>
</evidence>
<gene>
    <name evidence="8" type="ORF">P8C59_004249</name>
</gene>
<dbReference type="GO" id="GO:0016020">
    <property type="term" value="C:membrane"/>
    <property type="evidence" value="ECO:0007669"/>
    <property type="project" value="UniProtKB-SubCell"/>
</dbReference>
<feature type="transmembrane region" description="Helical" evidence="6">
    <location>
        <begin position="84"/>
        <end position="104"/>
    </location>
</feature>
<dbReference type="Pfam" id="PF01284">
    <property type="entry name" value="MARVEL"/>
    <property type="match status" value="1"/>
</dbReference>
<dbReference type="AlphaFoldDB" id="A0AAD9I375"/>
<comment type="subcellular location">
    <subcellularLocation>
        <location evidence="1">Membrane</location>
        <topology evidence="1">Multi-pass membrane protein</topology>
    </subcellularLocation>
</comment>
<dbReference type="PANTHER" id="PTHR37451:SF5">
    <property type="entry name" value="MARVEL DOMAIN-CONTAINING PROTEIN"/>
    <property type="match status" value="1"/>
</dbReference>
<evidence type="ECO:0000313" key="8">
    <source>
        <dbReference type="EMBL" id="KAK2069695.1"/>
    </source>
</evidence>